<proteinExistence type="predicted"/>
<protein>
    <submittedName>
        <fullName evidence="2">Uncharacterized protein</fullName>
    </submittedName>
</protein>
<dbReference type="OrthoDB" id="5960270at2759"/>
<dbReference type="PANTHER" id="PTHR34179:SF1">
    <property type="entry name" value="TUMOR PROTEIN P53-INDUCIBLE PROTEIN 13"/>
    <property type="match status" value="1"/>
</dbReference>
<evidence type="ECO:0000313" key="3">
    <source>
        <dbReference type="Proteomes" id="UP001153636"/>
    </source>
</evidence>
<keyword evidence="1" id="KW-0732">Signal</keyword>
<dbReference type="EMBL" id="OV651822">
    <property type="protein sequence ID" value="CAH1100693.1"/>
    <property type="molecule type" value="Genomic_DNA"/>
</dbReference>
<dbReference type="PANTHER" id="PTHR34179">
    <property type="entry name" value="TUMOR PROTEIN P53-INDUCIBLE PROTEIN 13"/>
    <property type="match status" value="1"/>
</dbReference>
<keyword evidence="3" id="KW-1185">Reference proteome</keyword>
<evidence type="ECO:0000256" key="1">
    <source>
        <dbReference type="SAM" id="SignalP"/>
    </source>
</evidence>
<feature type="signal peptide" evidence="1">
    <location>
        <begin position="1"/>
        <end position="21"/>
    </location>
</feature>
<reference evidence="2" key="1">
    <citation type="submission" date="2022-01" db="EMBL/GenBank/DDBJ databases">
        <authorList>
            <person name="King R."/>
        </authorList>
    </citation>
    <scope>NUCLEOTIDE SEQUENCE</scope>
</reference>
<name>A0A9P0CIH3_9CUCU</name>
<dbReference type="Pfam" id="PF11303">
    <property type="entry name" value="DUF3105"/>
    <property type="match status" value="1"/>
</dbReference>
<dbReference type="Proteomes" id="UP001153636">
    <property type="component" value="Chromosome 10"/>
</dbReference>
<dbReference type="GO" id="GO:0005737">
    <property type="term" value="C:cytoplasm"/>
    <property type="evidence" value="ECO:0007669"/>
    <property type="project" value="TreeGrafter"/>
</dbReference>
<evidence type="ECO:0000313" key="2">
    <source>
        <dbReference type="EMBL" id="CAH1100693.1"/>
    </source>
</evidence>
<gene>
    <name evidence="2" type="ORF">PSYICH_LOCUS1943</name>
</gene>
<sequence>MLTNIVLLCFALLSNFGTTQSVNKWDGKWFPSIPDGEDRNPIIPFKRTDLTDHKHGIKMGIKDATCDDAKKGLIQDWFKQPENYTCLDNRKLYLPNSYIHPLHTIERIPPHYNAPHACMNETIEYNEIIPTFGTHRPLWGVFGEYKFLPKQRWLHNLEHGAIVMLYHPCADRNEVNLLKKIVKNCLYKHIITPYNLLEPNRPLVLISWGHRLEMSRVAIDLAVKFIKDHAIHGPEKLTKNGQYDFMLLHKAKIVSDINDSNLCPNDNESGITMK</sequence>
<dbReference type="AlphaFoldDB" id="A0A9P0CIH3"/>
<dbReference type="InterPro" id="IPR021454">
    <property type="entry name" value="DUF3105"/>
</dbReference>
<feature type="chain" id="PRO_5040306579" evidence="1">
    <location>
        <begin position="22"/>
        <end position="274"/>
    </location>
</feature>
<organism evidence="2 3">
    <name type="scientific">Psylliodes chrysocephalus</name>
    <dbReference type="NCBI Taxonomy" id="3402493"/>
    <lineage>
        <taxon>Eukaryota</taxon>
        <taxon>Metazoa</taxon>
        <taxon>Ecdysozoa</taxon>
        <taxon>Arthropoda</taxon>
        <taxon>Hexapoda</taxon>
        <taxon>Insecta</taxon>
        <taxon>Pterygota</taxon>
        <taxon>Neoptera</taxon>
        <taxon>Endopterygota</taxon>
        <taxon>Coleoptera</taxon>
        <taxon>Polyphaga</taxon>
        <taxon>Cucujiformia</taxon>
        <taxon>Chrysomeloidea</taxon>
        <taxon>Chrysomelidae</taxon>
        <taxon>Galerucinae</taxon>
        <taxon>Alticini</taxon>
        <taxon>Psylliodes</taxon>
    </lineage>
</organism>
<accession>A0A9P0CIH3</accession>